<evidence type="ECO:0000313" key="1">
    <source>
        <dbReference type="EMBL" id="EKD24527.1"/>
    </source>
</evidence>
<comment type="caution">
    <text evidence="1">The sequence shown here is derived from an EMBL/GenBank/DDBJ whole genome shotgun (WGS) entry which is preliminary data.</text>
</comment>
<gene>
    <name evidence="1" type="ORF">ACD_80C00213G0003</name>
</gene>
<dbReference type="AlphaFoldDB" id="K1XHD5"/>
<proteinExistence type="predicted"/>
<dbReference type="EMBL" id="AMFJ01036220">
    <property type="protein sequence ID" value="EKD24527.1"/>
    <property type="molecule type" value="Genomic_DNA"/>
</dbReference>
<sequence>MFFNKNVEGDIGYYKLEGWWLETFTKDERKKIEGVYKPMGGDANRKPLTEGKIESSSQSKAFFLSTLAGWFNNPRNRSIANKIVEKAEEVIEENPSDDLTPYFVYSEMISIYYAQRENVEMLNKAIQACKKQIKIGPLTKVALRKDYEKSQIENRKCSKDPMMKELEVWNGTKYVAWKDYDFDSEFNKFSLPSHKGYEQLAIILNKQGKDDEAIKLCNEAKNQGWAGDWDKRIARYSKKKW</sequence>
<organism evidence="1">
    <name type="scientific">uncultured bacterium</name>
    <name type="common">gcode 4</name>
    <dbReference type="NCBI Taxonomy" id="1234023"/>
    <lineage>
        <taxon>Bacteria</taxon>
        <taxon>environmental samples</taxon>
    </lineage>
</organism>
<protein>
    <submittedName>
        <fullName evidence="1">Uncharacterized protein</fullName>
    </submittedName>
</protein>
<accession>K1XHD5</accession>
<name>K1XHD5_9BACT</name>
<reference evidence="1" key="1">
    <citation type="journal article" date="2012" name="Science">
        <title>Fermentation, hydrogen, and sulfur metabolism in multiple uncultivated bacterial phyla.</title>
        <authorList>
            <person name="Wrighton K.C."/>
            <person name="Thomas B.C."/>
            <person name="Sharon I."/>
            <person name="Miller C.S."/>
            <person name="Castelle C.J."/>
            <person name="VerBerkmoes N.C."/>
            <person name="Wilkins M.J."/>
            <person name="Hettich R.L."/>
            <person name="Lipton M.S."/>
            <person name="Williams K.H."/>
            <person name="Long P.E."/>
            <person name="Banfield J.F."/>
        </authorList>
    </citation>
    <scope>NUCLEOTIDE SEQUENCE [LARGE SCALE GENOMIC DNA]</scope>
</reference>